<feature type="region of interest" description="Disordered" evidence="16">
    <location>
        <begin position="681"/>
        <end position="701"/>
    </location>
</feature>
<evidence type="ECO:0000259" key="17">
    <source>
        <dbReference type="PROSITE" id="PS51184"/>
    </source>
</evidence>
<evidence type="ECO:0000313" key="19">
    <source>
        <dbReference type="Proteomes" id="UP000664521"/>
    </source>
</evidence>
<evidence type="ECO:0000256" key="7">
    <source>
        <dbReference type="ARBA" id="ARBA00022603"/>
    </source>
</evidence>
<dbReference type="OrthoDB" id="47172at2759"/>
<comment type="pathway">
    <text evidence="2">tRNA modification; wybutosine-tRNA(Phe) biosynthesis.</text>
</comment>
<dbReference type="PANTHER" id="PTHR46529">
    <property type="entry name" value="TRNA WYBUTOSINE-SYNTHESIZING PROTEIN 4"/>
    <property type="match status" value="1"/>
</dbReference>
<dbReference type="Gene3D" id="3.40.50.150">
    <property type="entry name" value="Vaccinia Virus protein VP39"/>
    <property type="match status" value="1"/>
</dbReference>
<comment type="function">
    <text evidence="11">Probable S-adenosyl-L-methionine-dependent methyltransferase that acts as a component of the wybutosine biosynthesis pathway. Wybutosine is a hyper modified guanosine with a tricyclic base found at the 3'-position adjacent to the anticodon of eukaryotic phenylalanine tRNA. May methylate the carboxyl group of leucine residues to form alpha-leucine ester residues.</text>
</comment>
<evidence type="ECO:0000256" key="3">
    <source>
        <dbReference type="ARBA" id="ARBA00010703"/>
    </source>
</evidence>
<dbReference type="Gene3D" id="6.10.140.1470">
    <property type="match status" value="1"/>
</dbReference>
<comment type="catalytic activity">
    <reaction evidence="1">
        <text>7-[(3S)-3-amino-3-carboxypropyl]wyosine(37) in tRNA(Phe) + S-adenosyl-L-methionine = 7-[(3S)-(3-amino-3-methoxycarbonyl)propyl]wyosine(37) in tRNA(Phe) + S-adenosyl-L-homocysteine</text>
        <dbReference type="Rhea" id="RHEA:36903"/>
        <dbReference type="Rhea" id="RHEA-COMP:10379"/>
        <dbReference type="Rhea" id="RHEA-COMP:11844"/>
        <dbReference type="ChEBI" id="CHEBI:57856"/>
        <dbReference type="ChEBI" id="CHEBI:59789"/>
        <dbReference type="ChEBI" id="CHEBI:73543"/>
        <dbReference type="ChEBI" id="CHEBI:74275"/>
        <dbReference type="EC" id="2.1.1.290"/>
    </reaction>
</comment>
<evidence type="ECO:0000256" key="2">
    <source>
        <dbReference type="ARBA" id="ARBA00004797"/>
    </source>
</evidence>
<evidence type="ECO:0000256" key="15">
    <source>
        <dbReference type="ARBA" id="ARBA00049250"/>
    </source>
</evidence>
<keyword evidence="7 18" id="KW-0489">Methyltransferase</keyword>
<feature type="domain" description="JmjC" evidence="17">
    <location>
        <begin position="797"/>
        <end position="948"/>
    </location>
</feature>
<comment type="caution">
    <text evidence="18">The sequence shown here is derived from an EMBL/GenBank/DDBJ whole genome shotgun (WGS) entry which is preliminary data.</text>
</comment>
<comment type="similarity">
    <text evidence="3">Belongs to the methyltransferase superfamily. LCMT family.</text>
</comment>
<dbReference type="SUPFAM" id="SSF51197">
    <property type="entry name" value="Clavaminate synthase-like"/>
    <property type="match status" value="1"/>
</dbReference>
<protein>
    <recommendedName>
        <fullName evidence="6">tRNA wybutosine-synthesizing protein 4</fullName>
        <ecNumber evidence="5">2.1.1.290</ecNumber>
        <ecNumber evidence="4">2.3.1.231</ecNumber>
    </recommendedName>
    <alternativeName>
        <fullName evidence="13">Leucine carboxyl methyltransferase 2</fullName>
    </alternativeName>
    <alternativeName>
        <fullName evidence="14">tRNA(Phe) (7-(3-amino-3-(methoxycarbonyl)propyl)wyosine(37)-N)-methoxycarbonyltransferase</fullName>
    </alternativeName>
    <alternativeName>
        <fullName evidence="12">tRNA(Phe) (7-(3-amino-3-carboxypropyl)wyosine(37)-O)-methyltransferase</fullName>
    </alternativeName>
</protein>
<dbReference type="InterPro" id="IPR029063">
    <property type="entry name" value="SAM-dependent_MTases_sf"/>
</dbReference>
<evidence type="ECO:0000256" key="14">
    <source>
        <dbReference type="ARBA" id="ARBA00030847"/>
    </source>
</evidence>
<keyword evidence="10" id="KW-0819">tRNA processing</keyword>
<dbReference type="AlphaFoldDB" id="A0A8H3I713"/>
<evidence type="ECO:0000256" key="11">
    <source>
        <dbReference type="ARBA" id="ARBA00025588"/>
    </source>
</evidence>
<dbReference type="SUPFAM" id="SSF117281">
    <property type="entry name" value="Kelch motif"/>
    <property type="match status" value="1"/>
</dbReference>
<dbReference type="EC" id="2.1.1.290" evidence="5"/>
<dbReference type="GO" id="GO:0030488">
    <property type="term" value="P:tRNA methylation"/>
    <property type="evidence" value="ECO:0007669"/>
    <property type="project" value="TreeGrafter"/>
</dbReference>
<evidence type="ECO:0000313" key="18">
    <source>
        <dbReference type="EMBL" id="CAF9917287.1"/>
    </source>
</evidence>
<feature type="compositionally biased region" description="Polar residues" evidence="16">
    <location>
        <begin position="689"/>
        <end position="701"/>
    </location>
</feature>
<comment type="catalytic activity">
    <reaction evidence="15">
        <text>7-[(3S)-(3-amino-3-methoxycarbonyl)propyl]wyosine(37) in tRNA(Phe) + S-adenosyl-L-methionine + CO2 = wybutosine(37) in tRNA(Phe) + S-adenosyl-L-homocysteine + 2 H(+)</text>
        <dbReference type="Rhea" id="RHEA:37119"/>
        <dbReference type="Rhea" id="RHEA-COMP:11844"/>
        <dbReference type="Rhea" id="RHEA-COMP:11847"/>
        <dbReference type="ChEBI" id="CHEBI:15378"/>
        <dbReference type="ChEBI" id="CHEBI:16526"/>
        <dbReference type="ChEBI" id="CHEBI:57856"/>
        <dbReference type="ChEBI" id="CHEBI:59789"/>
        <dbReference type="ChEBI" id="CHEBI:73544"/>
        <dbReference type="ChEBI" id="CHEBI:74275"/>
        <dbReference type="EC" id="2.3.1.231"/>
    </reaction>
</comment>
<proteinExistence type="inferred from homology"/>
<dbReference type="EMBL" id="CAJPDS010000019">
    <property type="protein sequence ID" value="CAF9917287.1"/>
    <property type="molecule type" value="Genomic_DNA"/>
</dbReference>
<dbReference type="InterPro" id="IPR015915">
    <property type="entry name" value="Kelch-typ_b-propeller"/>
</dbReference>
<evidence type="ECO:0000256" key="10">
    <source>
        <dbReference type="ARBA" id="ARBA00022694"/>
    </source>
</evidence>
<dbReference type="Pfam" id="PF13418">
    <property type="entry name" value="Beta-prop_TYW4"/>
    <property type="match status" value="1"/>
</dbReference>
<evidence type="ECO:0000256" key="13">
    <source>
        <dbReference type="ARBA" id="ARBA00030231"/>
    </source>
</evidence>
<dbReference type="EC" id="2.3.1.231" evidence="4"/>
<dbReference type="GO" id="GO:0031591">
    <property type="term" value="P:wybutosine biosynthetic process"/>
    <property type="evidence" value="ECO:0007669"/>
    <property type="project" value="TreeGrafter"/>
</dbReference>
<gene>
    <name evidence="18" type="primary">PPM2</name>
    <name evidence="18" type="ORF">HETSPECPRED_003200</name>
</gene>
<evidence type="ECO:0000256" key="16">
    <source>
        <dbReference type="SAM" id="MobiDB-lite"/>
    </source>
</evidence>
<dbReference type="InterPro" id="IPR003347">
    <property type="entry name" value="JmjC_dom"/>
</dbReference>
<evidence type="ECO:0000256" key="4">
    <source>
        <dbReference type="ARBA" id="ARBA00012155"/>
    </source>
</evidence>
<evidence type="ECO:0000256" key="9">
    <source>
        <dbReference type="ARBA" id="ARBA00022691"/>
    </source>
</evidence>
<dbReference type="GO" id="GO:0008175">
    <property type="term" value="F:tRNA methyltransferase activity"/>
    <property type="evidence" value="ECO:0007669"/>
    <property type="project" value="TreeGrafter"/>
</dbReference>
<organism evidence="18 19">
    <name type="scientific">Heterodermia speciosa</name>
    <dbReference type="NCBI Taxonomy" id="116794"/>
    <lineage>
        <taxon>Eukaryota</taxon>
        <taxon>Fungi</taxon>
        <taxon>Dikarya</taxon>
        <taxon>Ascomycota</taxon>
        <taxon>Pezizomycotina</taxon>
        <taxon>Lecanoromycetes</taxon>
        <taxon>OSLEUM clade</taxon>
        <taxon>Lecanoromycetidae</taxon>
        <taxon>Caliciales</taxon>
        <taxon>Physciaceae</taxon>
        <taxon>Heterodermia</taxon>
    </lineage>
</organism>
<dbReference type="PANTHER" id="PTHR46529:SF1">
    <property type="entry name" value="TRNA WYBUTOSINE-SYNTHESIZING PROTEIN 4"/>
    <property type="match status" value="1"/>
</dbReference>
<dbReference type="UniPathway" id="UPA00375"/>
<keyword evidence="9" id="KW-0949">S-adenosyl-L-methionine</keyword>
<reference evidence="18" key="1">
    <citation type="submission" date="2021-03" db="EMBL/GenBank/DDBJ databases">
        <authorList>
            <person name="Tagirdzhanova G."/>
        </authorList>
    </citation>
    <scope>NUCLEOTIDE SEQUENCE</scope>
</reference>
<dbReference type="Gene3D" id="2.60.120.650">
    <property type="entry name" value="Cupin"/>
    <property type="match status" value="1"/>
</dbReference>
<dbReference type="FunFam" id="2.60.120.650:FF:000043">
    <property type="entry name" value="tRNA wybutosine-synthesizing protein 4"/>
    <property type="match status" value="1"/>
</dbReference>
<dbReference type="PROSITE" id="PS51184">
    <property type="entry name" value="JMJC"/>
    <property type="match status" value="1"/>
</dbReference>
<accession>A0A8H3I713</accession>
<dbReference type="Gene3D" id="2.120.10.80">
    <property type="entry name" value="Kelch-type beta propeller"/>
    <property type="match status" value="1"/>
</dbReference>
<evidence type="ECO:0000256" key="1">
    <source>
        <dbReference type="ARBA" id="ARBA00001806"/>
    </source>
</evidence>
<dbReference type="Pfam" id="PF13621">
    <property type="entry name" value="Cupin_8"/>
    <property type="match status" value="1"/>
</dbReference>
<dbReference type="Proteomes" id="UP000664521">
    <property type="component" value="Unassembled WGS sequence"/>
</dbReference>
<evidence type="ECO:0000256" key="12">
    <source>
        <dbReference type="ARBA" id="ARBA00029750"/>
    </source>
</evidence>
<keyword evidence="8" id="KW-0808">Transferase</keyword>
<name>A0A8H3I713_9LECA</name>
<dbReference type="InterPro" id="IPR041667">
    <property type="entry name" value="Cupin_8"/>
</dbReference>
<dbReference type="InterPro" id="IPR007213">
    <property type="entry name" value="Ppm1/Ppm2/Tcmp"/>
</dbReference>
<evidence type="ECO:0000256" key="6">
    <source>
        <dbReference type="ARBA" id="ARBA00018045"/>
    </source>
</evidence>
<keyword evidence="19" id="KW-1185">Reference proteome</keyword>
<evidence type="ECO:0000256" key="5">
    <source>
        <dbReference type="ARBA" id="ARBA00012779"/>
    </source>
</evidence>
<dbReference type="Pfam" id="PF04072">
    <property type="entry name" value="LCM"/>
    <property type="match status" value="1"/>
</dbReference>
<evidence type="ECO:0000256" key="8">
    <source>
        <dbReference type="ARBA" id="ARBA00022679"/>
    </source>
</evidence>
<dbReference type="SUPFAM" id="SSF53335">
    <property type="entry name" value="S-adenosyl-L-methionine-dependent methyltransferases"/>
    <property type="match status" value="1"/>
</dbReference>
<sequence>MFQTNGSSIVSKRSVERLYYDEPHFLRYFVKKPQRRSPLINRGYWLRMHAVEVAVRRFLEEPSQKQKVILNLGDPLPFHWLAKEPRKCQKTLFIDVDYPALISRKCEVISSTSQLSSLVHPFEKDDLSNGVYLRCPHYLALGCDLSNTDDLRGRLAGEIDHASCMVLCVAEVSITYMNTVAADALIEWASHMNDVRFCLLEQYLPDGEDHPFARKMIQHFNNLQTPLKSVKRYPRLSDQERRFRDAGWASANARNLWDLWSDSSFLSVAQRLILNNIEPFDEWEEFALFASHYFLLEASSDARFQGRAPDDHLSTIDQRQEEFPKTTLQPGSSSQSVNHRRFGAMFEIAPGTLGIHGGHGTNSRLNVTTAYRLGSELGHREPCPPLEIEPRMCHTITELEATNALLVGGRASPDRAMSDCWLRQGETWKRIEDLPGPLYRHCSTTIVNQHKNVAVLIFGGRLNSRHTSDAWLLWCESTGWVHMEVQSTRPGPRFGGTMSAVGVNHGIMFGGMSSDGVIYQDLWQWEILGIGSNPRIVLQDVTQSARSSGIELTRLCRLGACTTWSSLGLWVIGGVAAQQLLPEEAEIVCLKKGRLDIAPSYQFDYKLDIAARISGCPRPLLIGHSACTSQGRTLIAGGGAVCFSFGTYWNTEYWTLTSANEITESTWTLVETYSTTRSHLQAPSPILDPSTNHSDSTNFVPSTKVENERDFQRIANNGKPVTMKNLEIGDCTAKWSLRYLKSTIGADRPVVVHEARERHMSFRTKNFRYFTKPFGDFVDQITAGSMQYLRSLALDKPSEQPANFATDFPQLARDFTLPPSLGMVARNAHSSALRISGPVTMWLHYDVMANVLCQIDGSKRVLLFPPSDVGRFQIPPGESSSSVNVFEADLSRYPHCQEAVLGAGDVLFIPPLWLHATAPLDTTGISVNVFFRDLETGYAPGRDVYGNRDIQAYEKGRGEIAKIASAFAGLPGPTRRFYLERLGDELKDAALAAAP</sequence>
<dbReference type="SMART" id="SM00558">
    <property type="entry name" value="JmjC"/>
    <property type="match status" value="1"/>
</dbReference>